<dbReference type="GO" id="GO:0000156">
    <property type="term" value="F:phosphorelay response regulator activity"/>
    <property type="evidence" value="ECO:0007669"/>
    <property type="project" value="TreeGrafter"/>
</dbReference>
<evidence type="ECO:0000256" key="3">
    <source>
        <dbReference type="ARBA" id="ARBA00023015"/>
    </source>
</evidence>
<dbReference type="GO" id="GO:0005829">
    <property type="term" value="C:cytosol"/>
    <property type="evidence" value="ECO:0007669"/>
    <property type="project" value="TreeGrafter"/>
</dbReference>
<dbReference type="PROSITE" id="PS50110">
    <property type="entry name" value="RESPONSE_REGULATORY"/>
    <property type="match status" value="1"/>
</dbReference>
<dbReference type="SMART" id="SM00448">
    <property type="entry name" value="REC"/>
    <property type="match status" value="1"/>
</dbReference>
<dbReference type="CDD" id="cd17574">
    <property type="entry name" value="REC_OmpR"/>
    <property type="match status" value="1"/>
</dbReference>
<sequence>MNERILIIEDDQDIAFIEKDYLEMSGYTVVIASDGLAGLDEALSGTYQLVLLDVMLPGMDGFEVCRRLRDKVDIPIMIVTAKREDIDKIRGLGFGADDYVEKPFSPSVLVARVKSQLAQYQRLKGSSLRKKSRITLGNISLDPDTHRVFVGNKEKVLPNKEFQVLEFLMVNADMVFSKETIYDKIWGMDSLGNTATVPVHINRLREAIEKDPNKPCHLLTIWGVGYKFKP</sequence>
<gene>
    <name evidence="10" type="ORF">HF872_00050</name>
</gene>
<dbReference type="SMART" id="SM00862">
    <property type="entry name" value="Trans_reg_C"/>
    <property type="match status" value="1"/>
</dbReference>
<dbReference type="SUPFAM" id="SSF52172">
    <property type="entry name" value="CheY-like"/>
    <property type="match status" value="1"/>
</dbReference>
<evidence type="ECO:0000313" key="11">
    <source>
        <dbReference type="Proteomes" id="UP000591071"/>
    </source>
</evidence>
<dbReference type="Gene3D" id="3.40.50.2300">
    <property type="match status" value="1"/>
</dbReference>
<dbReference type="InterPro" id="IPR001867">
    <property type="entry name" value="OmpR/PhoB-type_DNA-bd"/>
</dbReference>
<accession>A0A848BPI3</accession>
<dbReference type="FunFam" id="3.40.50.2300:FF:000001">
    <property type="entry name" value="DNA-binding response regulator PhoB"/>
    <property type="match status" value="1"/>
</dbReference>
<evidence type="ECO:0000259" key="9">
    <source>
        <dbReference type="PROSITE" id="PS51755"/>
    </source>
</evidence>
<evidence type="ECO:0000313" key="10">
    <source>
        <dbReference type="EMBL" id="NME27020.1"/>
    </source>
</evidence>
<feature type="domain" description="OmpR/PhoB-type" evidence="9">
    <location>
        <begin position="131"/>
        <end position="230"/>
    </location>
</feature>
<dbReference type="FunFam" id="1.10.10.10:FF:000018">
    <property type="entry name" value="DNA-binding response regulator ResD"/>
    <property type="match status" value="1"/>
</dbReference>
<proteinExistence type="predicted"/>
<dbReference type="InterPro" id="IPR039420">
    <property type="entry name" value="WalR-like"/>
</dbReference>
<dbReference type="InterPro" id="IPR011006">
    <property type="entry name" value="CheY-like_superfamily"/>
</dbReference>
<dbReference type="PROSITE" id="PS51755">
    <property type="entry name" value="OMPR_PHOB"/>
    <property type="match status" value="1"/>
</dbReference>
<comment type="caution">
    <text evidence="10">The sequence shown here is derived from an EMBL/GenBank/DDBJ whole genome shotgun (WGS) entry which is preliminary data.</text>
</comment>
<dbReference type="Pfam" id="PF00072">
    <property type="entry name" value="Response_reg"/>
    <property type="match status" value="1"/>
</dbReference>
<keyword evidence="2" id="KW-0902">Two-component regulatory system</keyword>
<reference evidence="10 11" key="1">
    <citation type="submission" date="2020-04" db="EMBL/GenBank/DDBJ databases">
        <authorList>
            <person name="Hitch T.C.A."/>
            <person name="Wylensek D."/>
            <person name="Clavel T."/>
        </authorList>
    </citation>
    <scope>NUCLEOTIDE SEQUENCE [LARGE SCALE GENOMIC DNA]</scope>
    <source>
        <strain evidence="10 11">Oil-RF-744-FAT-WT-6-1</strain>
    </source>
</reference>
<dbReference type="AlphaFoldDB" id="A0A848BPI3"/>
<dbReference type="RefSeq" id="WP_170086974.1">
    <property type="nucleotide sequence ID" value="NZ_JABAFG010000001.1"/>
</dbReference>
<keyword evidence="3" id="KW-0805">Transcription regulation</keyword>
<dbReference type="Gene3D" id="1.10.10.10">
    <property type="entry name" value="Winged helix-like DNA-binding domain superfamily/Winged helix DNA-binding domain"/>
    <property type="match status" value="1"/>
</dbReference>
<dbReference type="InterPro" id="IPR001789">
    <property type="entry name" value="Sig_transdc_resp-reg_receiver"/>
</dbReference>
<evidence type="ECO:0000256" key="6">
    <source>
        <dbReference type="PROSITE-ProRule" id="PRU00169"/>
    </source>
</evidence>
<dbReference type="Gene3D" id="6.10.250.690">
    <property type="match status" value="1"/>
</dbReference>
<dbReference type="GO" id="GO:0032993">
    <property type="term" value="C:protein-DNA complex"/>
    <property type="evidence" value="ECO:0007669"/>
    <property type="project" value="TreeGrafter"/>
</dbReference>
<dbReference type="InterPro" id="IPR036388">
    <property type="entry name" value="WH-like_DNA-bd_sf"/>
</dbReference>
<keyword evidence="1 6" id="KW-0597">Phosphoprotein</keyword>
<dbReference type="GO" id="GO:0000976">
    <property type="term" value="F:transcription cis-regulatory region binding"/>
    <property type="evidence" value="ECO:0007669"/>
    <property type="project" value="TreeGrafter"/>
</dbReference>
<keyword evidence="5" id="KW-0804">Transcription</keyword>
<evidence type="ECO:0000256" key="7">
    <source>
        <dbReference type="PROSITE-ProRule" id="PRU01091"/>
    </source>
</evidence>
<feature type="modified residue" description="4-aspartylphosphate" evidence="6">
    <location>
        <position position="53"/>
    </location>
</feature>
<dbReference type="GO" id="GO:0006355">
    <property type="term" value="P:regulation of DNA-templated transcription"/>
    <property type="evidence" value="ECO:0007669"/>
    <property type="project" value="InterPro"/>
</dbReference>
<evidence type="ECO:0000259" key="8">
    <source>
        <dbReference type="PROSITE" id="PS50110"/>
    </source>
</evidence>
<keyword evidence="4 7" id="KW-0238">DNA-binding</keyword>
<feature type="domain" description="Response regulatory" evidence="8">
    <location>
        <begin position="4"/>
        <end position="117"/>
    </location>
</feature>
<protein>
    <submittedName>
        <fullName evidence="10">Response regulator transcription factor</fullName>
    </submittedName>
</protein>
<name>A0A848BPI3_9FIRM</name>
<evidence type="ECO:0000256" key="4">
    <source>
        <dbReference type="ARBA" id="ARBA00023125"/>
    </source>
</evidence>
<evidence type="ECO:0000256" key="2">
    <source>
        <dbReference type="ARBA" id="ARBA00023012"/>
    </source>
</evidence>
<evidence type="ECO:0000256" key="5">
    <source>
        <dbReference type="ARBA" id="ARBA00023163"/>
    </source>
</evidence>
<dbReference type="Proteomes" id="UP000591071">
    <property type="component" value="Unassembled WGS sequence"/>
</dbReference>
<evidence type="ECO:0000256" key="1">
    <source>
        <dbReference type="ARBA" id="ARBA00022553"/>
    </source>
</evidence>
<dbReference type="Pfam" id="PF00486">
    <property type="entry name" value="Trans_reg_C"/>
    <property type="match status" value="1"/>
</dbReference>
<feature type="DNA-binding region" description="OmpR/PhoB-type" evidence="7">
    <location>
        <begin position="131"/>
        <end position="230"/>
    </location>
</feature>
<dbReference type="CDD" id="cd00383">
    <property type="entry name" value="trans_reg_C"/>
    <property type="match status" value="1"/>
</dbReference>
<dbReference type="PANTHER" id="PTHR48111">
    <property type="entry name" value="REGULATOR OF RPOS"/>
    <property type="match status" value="1"/>
</dbReference>
<dbReference type="EMBL" id="JABAFG010000001">
    <property type="protein sequence ID" value="NME27020.1"/>
    <property type="molecule type" value="Genomic_DNA"/>
</dbReference>
<dbReference type="PANTHER" id="PTHR48111:SF26">
    <property type="entry name" value="STAGE 0 SPORULATION PROTEIN A HOMOLOG"/>
    <property type="match status" value="1"/>
</dbReference>
<organism evidence="10 11">
    <name type="scientific">Megasphaera hexanoica</name>
    <dbReference type="NCBI Taxonomy" id="1675036"/>
    <lineage>
        <taxon>Bacteria</taxon>
        <taxon>Bacillati</taxon>
        <taxon>Bacillota</taxon>
        <taxon>Negativicutes</taxon>
        <taxon>Veillonellales</taxon>
        <taxon>Veillonellaceae</taxon>
        <taxon>Megasphaera</taxon>
    </lineage>
</organism>